<dbReference type="Pfam" id="PF12645">
    <property type="entry name" value="HTH_16"/>
    <property type="match status" value="1"/>
</dbReference>
<keyword evidence="3" id="KW-1185">Reference proteome</keyword>
<dbReference type="RefSeq" id="WP_090797174.1">
    <property type="nucleotide sequence ID" value="NZ_FMYI01000013.1"/>
</dbReference>
<evidence type="ECO:0000313" key="2">
    <source>
        <dbReference type="EMBL" id="SDC60617.1"/>
    </source>
</evidence>
<dbReference type="Proteomes" id="UP000242949">
    <property type="component" value="Unassembled WGS sequence"/>
</dbReference>
<accession>A0A1G6MZI8</accession>
<organism evidence="2 3">
    <name type="scientific">Pelagirhabdus alkalitolerans</name>
    <dbReference type="NCBI Taxonomy" id="1612202"/>
    <lineage>
        <taxon>Bacteria</taxon>
        <taxon>Bacillati</taxon>
        <taxon>Bacillota</taxon>
        <taxon>Bacilli</taxon>
        <taxon>Bacillales</taxon>
        <taxon>Bacillaceae</taxon>
        <taxon>Pelagirhabdus</taxon>
    </lineage>
</organism>
<gene>
    <name evidence="2" type="ORF">SAMN05421734_11312</name>
</gene>
<dbReference type="AlphaFoldDB" id="A0A1G6MZI8"/>
<name>A0A1G6MZI8_9BACI</name>
<reference evidence="3" key="1">
    <citation type="submission" date="2016-09" db="EMBL/GenBank/DDBJ databases">
        <authorList>
            <person name="Varghese N."/>
            <person name="Submissions S."/>
        </authorList>
    </citation>
    <scope>NUCLEOTIDE SEQUENCE [LARGE SCALE GENOMIC DNA]</scope>
    <source>
        <strain evidence="3">S5</strain>
    </source>
</reference>
<proteinExistence type="predicted"/>
<protein>
    <recommendedName>
        <fullName evidence="1">Helix-turn-helix conjugative transposon-like domain-containing protein</fullName>
    </recommendedName>
</protein>
<dbReference type="STRING" id="1612202.SAMN05421734_11312"/>
<feature type="domain" description="Helix-turn-helix conjugative transposon-like" evidence="1">
    <location>
        <begin position="6"/>
        <end position="61"/>
    </location>
</feature>
<dbReference type="InterPro" id="IPR024760">
    <property type="entry name" value="HTH_dom_conjug_TS-like"/>
</dbReference>
<evidence type="ECO:0000313" key="3">
    <source>
        <dbReference type="Proteomes" id="UP000242949"/>
    </source>
</evidence>
<dbReference type="EMBL" id="FMYI01000013">
    <property type="protein sequence ID" value="SDC60617.1"/>
    <property type="molecule type" value="Genomic_DNA"/>
</dbReference>
<sequence>MEEWRDLINRSQNGSTESTMRIIKKIEPKIKKSINQTNKQEQEVLEQELKIKTIKIIQTFNLEKIPGFWDFLKK</sequence>
<evidence type="ECO:0000259" key="1">
    <source>
        <dbReference type="Pfam" id="PF12645"/>
    </source>
</evidence>